<evidence type="ECO:0000313" key="8">
    <source>
        <dbReference type="Proteomes" id="UP000288216"/>
    </source>
</evidence>
<proteinExistence type="predicted"/>
<feature type="transmembrane region" description="Helical" evidence="5">
    <location>
        <begin position="51"/>
        <end position="75"/>
    </location>
</feature>
<dbReference type="InterPro" id="IPR050307">
    <property type="entry name" value="Sterol_Desaturase_Related"/>
</dbReference>
<feature type="domain" description="Fatty acid hydroxylase" evidence="6">
    <location>
        <begin position="143"/>
        <end position="277"/>
    </location>
</feature>
<gene>
    <name evidence="7" type="ORF">scyTo_0017121</name>
</gene>
<dbReference type="GO" id="GO:0005506">
    <property type="term" value="F:iron ion binding"/>
    <property type="evidence" value="ECO:0007669"/>
    <property type="project" value="InterPro"/>
</dbReference>
<dbReference type="OrthoDB" id="1658724at2759"/>
<evidence type="ECO:0000256" key="5">
    <source>
        <dbReference type="SAM" id="Phobius"/>
    </source>
</evidence>
<evidence type="ECO:0000313" key="7">
    <source>
        <dbReference type="EMBL" id="GCB80260.1"/>
    </source>
</evidence>
<comment type="caution">
    <text evidence="7">The sequence shown here is derived from an EMBL/GenBank/DDBJ whole genome shotgun (WGS) entry which is preliminary data.</text>
</comment>
<dbReference type="PANTHER" id="PTHR11863">
    <property type="entry name" value="STEROL DESATURASE"/>
    <property type="match status" value="1"/>
</dbReference>
<keyword evidence="8" id="KW-1185">Reference proteome</keyword>
<keyword evidence="4 5" id="KW-0472">Membrane</keyword>
<dbReference type="GO" id="GO:0016020">
    <property type="term" value="C:membrane"/>
    <property type="evidence" value="ECO:0007669"/>
    <property type="project" value="UniProtKB-SubCell"/>
</dbReference>
<evidence type="ECO:0000259" key="6">
    <source>
        <dbReference type="Pfam" id="PF04116"/>
    </source>
</evidence>
<dbReference type="Proteomes" id="UP000288216">
    <property type="component" value="Unassembled WGS sequence"/>
</dbReference>
<keyword evidence="3 5" id="KW-1133">Transmembrane helix</keyword>
<evidence type="ECO:0000256" key="1">
    <source>
        <dbReference type="ARBA" id="ARBA00004370"/>
    </source>
</evidence>
<dbReference type="GO" id="GO:0008610">
    <property type="term" value="P:lipid biosynthetic process"/>
    <property type="evidence" value="ECO:0007669"/>
    <property type="project" value="InterPro"/>
</dbReference>
<dbReference type="InterPro" id="IPR006694">
    <property type="entry name" value="Fatty_acid_hydroxylase"/>
</dbReference>
<reference evidence="7 8" key="1">
    <citation type="journal article" date="2018" name="Nat. Ecol. Evol.">
        <title>Shark genomes provide insights into elasmobranch evolution and the origin of vertebrates.</title>
        <authorList>
            <person name="Hara Y"/>
            <person name="Yamaguchi K"/>
            <person name="Onimaru K"/>
            <person name="Kadota M"/>
            <person name="Koyanagi M"/>
            <person name="Keeley SD"/>
            <person name="Tatsumi K"/>
            <person name="Tanaka K"/>
            <person name="Motone F"/>
            <person name="Kageyama Y"/>
            <person name="Nozu R"/>
            <person name="Adachi N"/>
            <person name="Nishimura O"/>
            <person name="Nakagawa R"/>
            <person name="Tanegashima C"/>
            <person name="Kiyatake I"/>
            <person name="Matsumoto R"/>
            <person name="Murakumo K"/>
            <person name="Nishida K"/>
            <person name="Terakita A"/>
            <person name="Kuratani S"/>
            <person name="Sato K"/>
            <person name="Hyodo S Kuraku.S."/>
        </authorList>
    </citation>
    <scope>NUCLEOTIDE SEQUENCE [LARGE SCALE GENOMIC DNA]</scope>
</reference>
<evidence type="ECO:0000256" key="4">
    <source>
        <dbReference type="ARBA" id="ARBA00023136"/>
    </source>
</evidence>
<dbReference type="GO" id="GO:0016491">
    <property type="term" value="F:oxidoreductase activity"/>
    <property type="evidence" value="ECO:0007669"/>
    <property type="project" value="InterPro"/>
</dbReference>
<feature type="transmembrane region" description="Helical" evidence="5">
    <location>
        <begin position="105"/>
        <end position="122"/>
    </location>
</feature>
<name>A0A401Q4G2_SCYTO</name>
<accession>A0A401Q4G2</accession>
<sequence length="302" mass="35848">MYSIGSSRVFDPYVQVIQNANITQYIWDKSLLQPLWDYLRSNHQDALRSPLFPVVISVSTYFALCTFYMVLDLLAPRCPLVRRYKIHPEQHVTWEDIFKTLWHTGYNHLIFVFPAAAGQWYWRPPIPLQQEAPLVSEFLIGILGCTILFDFQYYFWHMMHHKVRWLYTTFHAIHHEYYAPFSWSTQYLSAWELVSVGFWTTLDPIILQCHCLTGFTFMVFNIWISVDDHSGYDFPWALHNLVPFGLWGGTVKHDAHHQKPQSHFAPFFAHWDWLCGTYCECKRSPAVQELRMKSRKASEEQQ</sequence>
<dbReference type="STRING" id="75743.A0A401Q4G2"/>
<keyword evidence="2 5" id="KW-0812">Transmembrane</keyword>
<comment type="subcellular location">
    <subcellularLocation>
        <location evidence="1">Membrane</location>
    </subcellularLocation>
</comment>
<dbReference type="AlphaFoldDB" id="A0A401Q4G2"/>
<dbReference type="EMBL" id="BFAA01010861">
    <property type="protein sequence ID" value="GCB80260.1"/>
    <property type="molecule type" value="Genomic_DNA"/>
</dbReference>
<feature type="transmembrane region" description="Helical" evidence="5">
    <location>
        <begin position="134"/>
        <end position="156"/>
    </location>
</feature>
<dbReference type="Pfam" id="PF04116">
    <property type="entry name" value="FA_hydroxylase"/>
    <property type="match status" value="1"/>
</dbReference>
<organism evidence="7 8">
    <name type="scientific">Scyliorhinus torazame</name>
    <name type="common">Cloudy catshark</name>
    <name type="synonym">Catulus torazame</name>
    <dbReference type="NCBI Taxonomy" id="75743"/>
    <lineage>
        <taxon>Eukaryota</taxon>
        <taxon>Metazoa</taxon>
        <taxon>Chordata</taxon>
        <taxon>Craniata</taxon>
        <taxon>Vertebrata</taxon>
        <taxon>Chondrichthyes</taxon>
        <taxon>Elasmobranchii</taxon>
        <taxon>Galeomorphii</taxon>
        <taxon>Galeoidea</taxon>
        <taxon>Carcharhiniformes</taxon>
        <taxon>Scyliorhinidae</taxon>
        <taxon>Scyliorhinus</taxon>
    </lineage>
</organism>
<dbReference type="OMA" id="TTWGFMV"/>
<evidence type="ECO:0000256" key="3">
    <source>
        <dbReference type="ARBA" id="ARBA00022989"/>
    </source>
</evidence>
<protein>
    <recommendedName>
        <fullName evidence="6">Fatty acid hydroxylase domain-containing protein</fullName>
    </recommendedName>
</protein>
<evidence type="ECO:0000256" key="2">
    <source>
        <dbReference type="ARBA" id="ARBA00022692"/>
    </source>
</evidence>